<dbReference type="GO" id="GO:0008408">
    <property type="term" value="F:3'-5' exonuclease activity"/>
    <property type="evidence" value="ECO:0007669"/>
    <property type="project" value="InterPro"/>
</dbReference>
<dbReference type="GO" id="GO:0006260">
    <property type="term" value="P:DNA replication"/>
    <property type="evidence" value="ECO:0007669"/>
    <property type="project" value="InterPro"/>
</dbReference>
<reference evidence="2" key="1">
    <citation type="submission" date="2017-09" db="EMBL/GenBank/DDBJ databases">
        <authorList>
            <person name="Varghese N."/>
            <person name="Submissions S."/>
        </authorList>
    </citation>
    <scope>NUCLEOTIDE SEQUENCE [LARGE SCALE GENOMIC DNA]</scope>
    <source>
        <strain evidence="2">CGMCC 1.12461</strain>
    </source>
</reference>
<dbReference type="GO" id="GO:0003887">
    <property type="term" value="F:DNA-directed DNA polymerase activity"/>
    <property type="evidence" value="ECO:0007669"/>
    <property type="project" value="InterPro"/>
</dbReference>
<organism evidence="1 2">
    <name type="scientific">Arsukibacterium tuosuense</name>
    <dbReference type="NCBI Taxonomy" id="1323745"/>
    <lineage>
        <taxon>Bacteria</taxon>
        <taxon>Pseudomonadati</taxon>
        <taxon>Pseudomonadota</taxon>
        <taxon>Gammaproteobacteria</taxon>
        <taxon>Chromatiales</taxon>
        <taxon>Chromatiaceae</taxon>
        <taxon>Arsukibacterium</taxon>
    </lineage>
</organism>
<dbReference type="InterPro" id="IPR036654">
    <property type="entry name" value="DNA_pol_III_psi_sf"/>
</dbReference>
<name>A0A285IF99_9GAMM</name>
<gene>
    <name evidence="1" type="ORF">SAMN06297280_1142</name>
</gene>
<dbReference type="SUPFAM" id="SSF102220">
    <property type="entry name" value="DNA polymerase III psi subunit"/>
    <property type="match status" value="1"/>
</dbReference>
<sequence>MNISASQAQLLRQLNIKPLHARSSFFPESANHAAIETSDTAQLLQPDECLLSSDIKHLLAQTAVSEWLLDPASSQCALNDNGSLLVTPSLTALQQAAIKRQLWALLQQHLADDAD</sequence>
<keyword evidence="2" id="KW-1185">Reference proteome</keyword>
<protein>
    <submittedName>
        <fullName evidence="1">Uncharacterized protein</fullName>
    </submittedName>
</protein>
<dbReference type="EMBL" id="OBEB01000001">
    <property type="protein sequence ID" value="SNY46649.1"/>
    <property type="molecule type" value="Genomic_DNA"/>
</dbReference>
<evidence type="ECO:0000313" key="2">
    <source>
        <dbReference type="Proteomes" id="UP000219353"/>
    </source>
</evidence>
<accession>A0A285IF99</accession>
<dbReference type="OrthoDB" id="5769904at2"/>
<proteinExistence type="predicted"/>
<dbReference type="Proteomes" id="UP000219353">
    <property type="component" value="Unassembled WGS sequence"/>
</dbReference>
<evidence type="ECO:0000313" key="1">
    <source>
        <dbReference type="EMBL" id="SNY46649.1"/>
    </source>
</evidence>
<dbReference type="RefSeq" id="WP_097110327.1">
    <property type="nucleotide sequence ID" value="NZ_OBEB01000001.1"/>
</dbReference>
<dbReference type="AlphaFoldDB" id="A0A285IF99"/>